<dbReference type="PROSITE" id="PS51257">
    <property type="entry name" value="PROKAR_LIPOPROTEIN"/>
    <property type="match status" value="1"/>
</dbReference>
<comment type="caution">
    <text evidence="2">The sequence shown here is derived from an EMBL/GenBank/DDBJ whole genome shotgun (WGS) entry which is preliminary data.</text>
</comment>
<keyword evidence="1" id="KW-1133">Transmembrane helix</keyword>
<protein>
    <submittedName>
        <fullName evidence="2">Uncharacterized protein</fullName>
    </submittedName>
</protein>
<dbReference type="Proteomes" id="UP000252107">
    <property type="component" value="Unassembled WGS sequence"/>
</dbReference>
<keyword evidence="3" id="KW-1185">Reference proteome</keyword>
<organism evidence="2 3">
    <name type="scientific">Nostoc minutum NIES-26</name>
    <dbReference type="NCBI Taxonomy" id="1844469"/>
    <lineage>
        <taxon>Bacteria</taxon>
        <taxon>Bacillati</taxon>
        <taxon>Cyanobacteriota</taxon>
        <taxon>Cyanophyceae</taxon>
        <taxon>Nostocales</taxon>
        <taxon>Nostocaceae</taxon>
        <taxon>Nostoc</taxon>
    </lineage>
</organism>
<keyword evidence="1" id="KW-0812">Transmembrane</keyword>
<sequence length="95" mass="10454">MANQRVLQLLSLGFISGCFCLGIGIGVFIRFGHLQPSDAAIPSTEPEPIPFAVPEPAPLGGEQIFPDVITVKPIEDIIADTNFSNYRLPRFQEQW</sequence>
<evidence type="ECO:0000313" key="3">
    <source>
        <dbReference type="Proteomes" id="UP000252107"/>
    </source>
</evidence>
<name>A0A367RV64_9NOSO</name>
<keyword evidence="1" id="KW-0472">Membrane</keyword>
<dbReference type="AlphaFoldDB" id="A0A367RV64"/>
<feature type="transmembrane region" description="Helical" evidence="1">
    <location>
        <begin position="6"/>
        <end position="29"/>
    </location>
</feature>
<accession>A0A367RV64</accession>
<evidence type="ECO:0000256" key="1">
    <source>
        <dbReference type="SAM" id="Phobius"/>
    </source>
</evidence>
<evidence type="ECO:0000313" key="2">
    <source>
        <dbReference type="EMBL" id="RCJ39751.1"/>
    </source>
</evidence>
<gene>
    <name evidence="2" type="ORF">A6770_11765</name>
</gene>
<proteinExistence type="predicted"/>
<dbReference type="EMBL" id="LXQD01000065">
    <property type="protein sequence ID" value="RCJ39751.1"/>
    <property type="molecule type" value="Genomic_DNA"/>
</dbReference>
<reference evidence="2" key="1">
    <citation type="submission" date="2016-04" db="EMBL/GenBank/DDBJ databases">
        <authorList>
            <person name="Tabuchi Yagui T.R."/>
        </authorList>
    </citation>
    <scope>NUCLEOTIDE SEQUENCE [LARGE SCALE GENOMIC DNA]</scope>
    <source>
        <strain evidence="2">NIES-26</strain>
    </source>
</reference>